<comment type="caution">
    <text evidence="2">The sequence shown here is derived from an EMBL/GenBank/DDBJ whole genome shotgun (WGS) entry which is preliminary data.</text>
</comment>
<feature type="domain" description="Helix-turn-helix" evidence="1">
    <location>
        <begin position="10"/>
        <end position="58"/>
    </location>
</feature>
<reference evidence="2 3" key="1">
    <citation type="journal article" date="2016" name="Nat. Commun.">
        <title>Thousands of microbial genomes shed light on interconnected biogeochemical processes in an aquifer system.</title>
        <authorList>
            <person name="Anantharaman K."/>
            <person name="Brown C.T."/>
            <person name="Hug L.A."/>
            <person name="Sharon I."/>
            <person name="Castelle C.J."/>
            <person name="Probst A.J."/>
            <person name="Thomas B.C."/>
            <person name="Singh A."/>
            <person name="Wilkins M.J."/>
            <person name="Karaoz U."/>
            <person name="Brodie E.L."/>
            <person name="Williams K.H."/>
            <person name="Hubbard S.S."/>
            <person name="Banfield J.F."/>
        </authorList>
    </citation>
    <scope>NUCLEOTIDE SEQUENCE [LARGE SCALE GENOMIC DNA]</scope>
</reference>
<dbReference type="STRING" id="1797291.A2V47_00380"/>
<accession>A0A1F5AHH8</accession>
<dbReference type="AlphaFoldDB" id="A0A1F5AHH8"/>
<gene>
    <name evidence="2" type="ORF">A2V47_00380</name>
</gene>
<protein>
    <recommendedName>
        <fullName evidence="1">Helix-turn-helix domain-containing protein</fullName>
    </recommendedName>
</protein>
<evidence type="ECO:0000259" key="1">
    <source>
        <dbReference type="Pfam" id="PF12728"/>
    </source>
</evidence>
<organism evidence="2 3">
    <name type="scientific">Candidatus Sediminicultor quintus</name>
    <dbReference type="NCBI Taxonomy" id="1797291"/>
    <lineage>
        <taxon>Bacteria</taxon>
        <taxon>Pseudomonadati</taxon>
        <taxon>Atribacterota</taxon>
        <taxon>Candidatus Phoenicimicrobiia</taxon>
        <taxon>Candidatus Pheonicimicrobiales</taxon>
        <taxon>Candidatus Phoenicimicrobiaceae</taxon>
        <taxon>Candidatus Sediminicultor</taxon>
    </lineage>
</organism>
<dbReference type="SUPFAM" id="SSF46955">
    <property type="entry name" value="Putative DNA-binding domain"/>
    <property type="match status" value="1"/>
</dbReference>
<evidence type="ECO:0000313" key="3">
    <source>
        <dbReference type="Proteomes" id="UP000177701"/>
    </source>
</evidence>
<evidence type="ECO:0000313" key="2">
    <source>
        <dbReference type="EMBL" id="OGD17367.1"/>
    </source>
</evidence>
<dbReference type="InterPro" id="IPR041657">
    <property type="entry name" value="HTH_17"/>
</dbReference>
<dbReference type="InterPro" id="IPR009061">
    <property type="entry name" value="DNA-bd_dom_put_sf"/>
</dbReference>
<dbReference type="Proteomes" id="UP000177701">
    <property type="component" value="Unassembled WGS sequence"/>
</dbReference>
<sequence length="63" mass="7413">MPIKVEEKKLYSVEDLYKLLPITPLTIRAYFRKGRIKGHKIGKNWYVTKENLDAFLDGEKTNT</sequence>
<dbReference type="EMBL" id="MEYH01000007">
    <property type="protein sequence ID" value="OGD17367.1"/>
    <property type="molecule type" value="Genomic_DNA"/>
</dbReference>
<name>A0A1F5AHH8_9BACT</name>
<proteinExistence type="predicted"/>
<dbReference type="Pfam" id="PF12728">
    <property type="entry name" value="HTH_17"/>
    <property type="match status" value="1"/>
</dbReference>